<keyword evidence="2" id="KW-1185">Reference proteome</keyword>
<evidence type="ECO:0000313" key="2">
    <source>
        <dbReference type="Proteomes" id="UP000192775"/>
    </source>
</evidence>
<name>A0A1X9LL51_9MICO</name>
<evidence type="ECO:0000313" key="1">
    <source>
        <dbReference type="EMBL" id="ARJ05202.1"/>
    </source>
</evidence>
<dbReference type="Proteomes" id="UP000192775">
    <property type="component" value="Chromosome"/>
</dbReference>
<dbReference type="KEGG" id="cphy:B5808_08250"/>
<dbReference type="AlphaFoldDB" id="A0A1X9LL51"/>
<protein>
    <submittedName>
        <fullName evidence="1">Uncharacterized protein</fullName>
    </submittedName>
</protein>
<dbReference type="EMBL" id="CP020715">
    <property type="protein sequence ID" value="ARJ05202.1"/>
    <property type="molecule type" value="Genomic_DNA"/>
</dbReference>
<organism evidence="1 2">
    <name type="scientific">Cnuibacter physcomitrellae</name>
    <dbReference type="NCBI Taxonomy" id="1619308"/>
    <lineage>
        <taxon>Bacteria</taxon>
        <taxon>Bacillati</taxon>
        <taxon>Actinomycetota</taxon>
        <taxon>Actinomycetes</taxon>
        <taxon>Micrococcales</taxon>
        <taxon>Microbacteriaceae</taxon>
        <taxon>Cnuibacter</taxon>
    </lineage>
</organism>
<dbReference type="STRING" id="1619308.B5808_08250"/>
<sequence length="158" mass="17233">MTSDTIGETVVLDEVVRIQDYFVTRTTLLIASRAEPREWQAVFEAAQRASGDDWRSRDGLLFDVTLARWVIATQRITGEGWKGARTAATAFTEAVSAGAAPAARSMWKAEFLAGPTRLTIRLLEQIYLLDAASHATPALEQLPAAYPSVVTPGDIPED</sequence>
<accession>A0A1X9LL51</accession>
<reference evidence="1 2" key="1">
    <citation type="submission" date="2017-04" db="EMBL/GenBank/DDBJ databases">
        <authorList>
            <person name="Afonso C.L."/>
            <person name="Miller P.J."/>
            <person name="Scott M.A."/>
            <person name="Spackman E."/>
            <person name="Goraichik I."/>
            <person name="Dimitrov K.M."/>
            <person name="Suarez D.L."/>
            <person name="Swayne D.E."/>
        </authorList>
    </citation>
    <scope>NUCLEOTIDE SEQUENCE [LARGE SCALE GENOMIC DNA]</scope>
    <source>
        <strain evidence="2">XA(T)</strain>
    </source>
</reference>
<dbReference type="RefSeq" id="WP_085019340.1">
    <property type="nucleotide sequence ID" value="NZ_BMHD01000001.1"/>
</dbReference>
<gene>
    <name evidence="1" type="ORF">B5808_08250</name>
</gene>
<proteinExistence type="predicted"/>